<keyword evidence="1" id="KW-0175">Coiled coil</keyword>
<comment type="caution">
    <text evidence="2">The sequence shown here is derived from an EMBL/GenBank/DDBJ whole genome shotgun (WGS) entry which is preliminary data.</text>
</comment>
<protein>
    <submittedName>
        <fullName evidence="2">Uncharacterized protein</fullName>
    </submittedName>
</protein>
<evidence type="ECO:0000313" key="3">
    <source>
        <dbReference type="Proteomes" id="UP000694240"/>
    </source>
</evidence>
<dbReference type="Proteomes" id="UP000694240">
    <property type="component" value="Chromosome 9"/>
</dbReference>
<name>A0A8T2AF52_9BRAS</name>
<dbReference type="InterPro" id="IPR050804">
    <property type="entry name" value="MCC"/>
</dbReference>
<reference evidence="2 3" key="1">
    <citation type="submission" date="2020-12" db="EMBL/GenBank/DDBJ databases">
        <title>Concerted genomic and epigenomic changes stabilize Arabidopsis allopolyploids.</title>
        <authorList>
            <person name="Chen Z."/>
        </authorList>
    </citation>
    <scope>NUCLEOTIDE SEQUENCE [LARGE SCALE GENOMIC DNA]</scope>
    <source>
        <strain evidence="2">Allo738</strain>
        <tissue evidence="2">Leaf</tissue>
    </source>
</reference>
<gene>
    <name evidence="2" type="ORF">ISN45_Aa04g028130</name>
</gene>
<accession>A0A8T2AF52</accession>
<sequence length="113" mass="13058">MEFDFKMDCLKSKLDEISLERKISYDADRSRFQQLEERVKDLELMENGLRLDNLKSKLEEVSLEKKKTADADGSQVQELEDRVKNLELMVSDLKVELDNEKAKSSADGFLLVA</sequence>
<dbReference type="AlphaFoldDB" id="A0A8T2AF52"/>
<organism evidence="2 3">
    <name type="scientific">Arabidopsis thaliana x Arabidopsis arenosa</name>
    <dbReference type="NCBI Taxonomy" id="1240361"/>
    <lineage>
        <taxon>Eukaryota</taxon>
        <taxon>Viridiplantae</taxon>
        <taxon>Streptophyta</taxon>
        <taxon>Embryophyta</taxon>
        <taxon>Tracheophyta</taxon>
        <taxon>Spermatophyta</taxon>
        <taxon>Magnoliopsida</taxon>
        <taxon>eudicotyledons</taxon>
        <taxon>Gunneridae</taxon>
        <taxon>Pentapetalae</taxon>
        <taxon>rosids</taxon>
        <taxon>malvids</taxon>
        <taxon>Brassicales</taxon>
        <taxon>Brassicaceae</taxon>
        <taxon>Camelineae</taxon>
        <taxon>Arabidopsis</taxon>
    </lineage>
</organism>
<evidence type="ECO:0000256" key="1">
    <source>
        <dbReference type="SAM" id="Coils"/>
    </source>
</evidence>
<proteinExistence type="predicted"/>
<feature type="coiled-coil region" evidence="1">
    <location>
        <begin position="25"/>
        <end position="103"/>
    </location>
</feature>
<dbReference type="EMBL" id="JAEFBK010000009">
    <property type="protein sequence ID" value="KAG7570191.1"/>
    <property type="molecule type" value="Genomic_DNA"/>
</dbReference>
<keyword evidence="3" id="KW-1185">Reference proteome</keyword>
<dbReference type="PANTHER" id="PTHR46236">
    <property type="entry name" value="TRAF-LIKE SUPERFAMILY PROTEIN"/>
    <property type="match status" value="1"/>
</dbReference>
<evidence type="ECO:0000313" key="2">
    <source>
        <dbReference type="EMBL" id="KAG7570191.1"/>
    </source>
</evidence>
<dbReference type="PANTHER" id="PTHR46236:SF12">
    <property type="entry name" value="MATH DOMAIN-CONTAINING PROTEIN"/>
    <property type="match status" value="1"/>
</dbReference>